<gene>
    <name evidence="1" type="ORF">QGN17_09770</name>
</gene>
<dbReference type="RefSeq" id="WP_281044284.1">
    <property type="nucleotide sequence ID" value="NZ_JARYGZ010000001.1"/>
</dbReference>
<protein>
    <recommendedName>
        <fullName evidence="3">Secreted protein</fullName>
    </recommendedName>
</protein>
<dbReference type="EMBL" id="JARYGZ010000001">
    <property type="protein sequence ID" value="MDH7639015.1"/>
    <property type="molecule type" value="Genomic_DNA"/>
</dbReference>
<sequence>MRRVLVVPPALLLLAASPPVERSGPGKDCLNHGIDYATAKPNSGGFRRLDQLPPANEILTVIHSVDGCEKPVIVRYNVGTGR</sequence>
<reference evidence="1" key="1">
    <citation type="submission" date="2023-04" db="EMBL/GenBank/DDBJ databases">
        <title>Sphingomonas sp. MAHUQ-71 isolated from rice field.</title>
        <authorList>
            <person name="Huq M.A."/>
        </authorList>
    </citation>
    <scope>NUCLEOTIDE SEQUENCE</scope>
    <source>
        <strain evidence="1">MAHUQ-71</strain>
    </source>
</reference>
<dbReference type="Proteomes" id="UP001160625">
    <property type="component" value="Unassembled WGS sequence"/>
</dbReference>
<evidence type="ECO:0000313" key="2">
    <source>
        <dbReference type="Proteomes" id="UP001160625"/>
    </source>
</evidence>
<proteinExistence type="predicted"/>
<keyword evidence="2" id="KW-1185">Reference proteome</keyword>
<accession>A0ABT6N143</accession>
<evidence type="ECO:0008006" key="3">
    <source>
        <dbReference type="Google" id="ProtNLM"/>
    </source>
</evidence>
<evidence type="ECO:0000313" key="1">
    <source>
        <dbReference type="EMBL" id="MDH7639015.1"/>
    </source>
</evidence>
<comment type="caution">
    <text evidence="1">The sequence shown here is derived from an EMBL/GenBank/DDBJ whole genome shotgun (WGS) entry which is preliminary data.</text>
</comment>
<name>A0ABT6N143_9SPHN</name>
<organism evidence="1 2">
    <name type="scientific">Sphingomonas oryzagri</name>
    <dbReference type="NCBI Taxonomy" id="3042314"/>
    <lineage>
        <taxon>Bacteria</taxon>
        <taxon>Pseudomonadati</taxon>
        <taxon>Pseudomonadota</taxon>
        <taxon>Alphaproteobacteria</taxon>
        <taxon>Sphingomonadales</taxon>
        <taxon>Sphingomonadaceae</taxon>
        <taxon>Sphingomonas</taxon>
    </lineage>
</organism>